<keyword evidence="2" id="KW-0238">DNA-binding</keyword>
<dbReference type="PROSITE" id="PS51063">
    <property type="entry name" value="HTH_CRP_2"/>
    <property type="match status" value="1"/>
</dbReference>
<dbReference type="Pfam" id="PF13545">
    <property type="entry name" value="HTH_Crp_2"/>
    <property type="match status" value="1"/>
</dbReference>
<dbReference type="Proteomes" id="UP001520878">
    <property type="component" value="Unassembled WGS sequence"/>
</dbReference>
<dbReference type="InterPro" id="IPR018490">
    <property type="entry name" value="cNMP-bd_dom_sf"/>
</dbReference>
<evidence type="ECO:0000313" key="6">
    <source>
        <dbReference type="EMBL" id="MCC2616765.1"/>
    </source>
</evidence>
<dbReference type="EMBL" id="JAJEWP010000002">
    <property type="protein sequence ID" value="MCC2616765.1"/>
    <property type="molecule type" value="Genomic_DNA"/>
</dbReference>
<dbReference type="InterPro" id="IPR000595">
    <property type="entry name" value="cNMP-bd_dom"/>
</dbReference>
<organism evidence="6 7">
    <name type="scientific">Fluctibacter halophilus</name>
    <dbReference type="NCBI Taxonomy" id="226011"/>
    <lineage>
        <taxon>Bacteria</taxon>
        <taxon>Pseudomonadati</taxon>
        <taxon>Pseudomonadota</taxon>
        <taxon>Gammaproteobacteria</taxon>
        <taxon>Alteromonadales</taxon>
        <taxon>Alteromonadaceae</taxon>
        <taxon>Fluctibacter</taxon>
    </lineage>
</organism>
<evidence type="ECO:0000256" key="2">
    <source>
        <dbReference type="ARBA" id="ARBA00023125"/>
    </source>
</evidence>
<dbReference type="SMART" id="SM00100">
    <property type="entry name" value="cNMP"/>
    <property type="match status" value="1"/>
</dbReference>
<feature type="domain" description="Cyclic nucleotide-binding" evidence="4">
    <location>
        <begin position="17"/>
        <end position="120"/>
    </location>
</feature>
<dbReference type="PANTHER" id="PTHR24567">
    <property type="entry name" value="CRP FAMILY TRANSCRIPTIONAL REGULATORY PROTEIN"/>
    <property type="match status" value="1"/>
</dbReference>
<dbReference type="SUPFAM" id="SSF46785">
    <property type="entry name" value="Winged helix' DNA-binding domain"/>
    <property type="match status" value="1"/>
</dbReference>
<keyword evidence="7" id="KW-1185">Reference proteome</keyword>
<dbReference type="InterPro" id="IPR036388">
    <property type="entry name" value="WH-like_DNA-bd_sf"/>
</dbReference>
<dbReference type="Gene3D" id="1.10.10.10">
    <property type="entry name" value="Winged helix-like DNA-binding domain superfamily/Winged helix DNA-binding domain"/>
    <property type="match status" value="1"/>
</dbReference>
<dbReference type="SUPFAM" id="SSF51206">
    <property type="entry name" value="cAMP-binding domain-like"/>
    <property type="match status" value="1"/>
</dbReference>
<dbReference type="InterPro" id="IPR014710">
    <property type="entry name" value="RmlC-like_jellyroll"/>
</dbReference>
<keyword evidence="3" id="KW-0804">Transcription</keyword>
<reference evidence="6 7" key="1">
    <citation type="submission" date="2021-10" db="EMBL/GenBank/DDBJ databases">
        <title>Draft genome of Aestuariibacter halophilus JC2043.</title>
        <authorList>
            <person name="Emsley S.A."/>
            <person name="Pfannmuller K.M."/>
            <person name="Ushijima B."/>
            <person name="Saw J.H."/>
            <person name="Videau P."/>
        </authorList>
    </citation>
    <scope>NUCLEOTIDE SEQUENCE [LARGE SCALE GENOMIC DNA]</scope>
    <source>
        <strain evidence="6 7">JC2043</strain>
    </source>
</reference>
<evidence type="ECO:0000259" key="5">
    <source>
        <dbReference type="PROSITE" id="PS51063"/>
    </source>
</evidence>
<name>A0ABS8G892_9ALTE</name>
<evidence type="ECO:0000256" key="1">
    <source>
        <dbReference type="ARBA" id="ARBA00023015"/>
    </source>
</evidence>
<keyword evidence="1" id="KW-0805">Transcription regulation</keyword>
<dbReference type="SMART" id="SM00419">
    <property type="entry name" value="HTH_CRP"/>
    <property type="match status" value="1"/>
</dbReference>
<proteinExistence type="predicted"/>
<evidence type="ECO:0000256" key="3">
    <source>
        <dbReference type="ARBA" id="ARBA00023163"/>
    </source>
</evidence>
<feature type="domain" description="HTH crp-type" evidence="5">
    <location>
        <begin position="151"/>
        <end position="225"/>
    </location>
</feature>
<dbReference type="Pfam" id="PF00027">
    <property type="entry name" value="cNMP_binding"/>
    <property type="match status" value="1"/>
</dbReference>
<accession>A0ABS8G892</accession>
<dbReference type="CDD" id="cd00038">
    <property type="entry name" value="CAP_ED"/>
    <property type="match status" value="1"/>
</dbReference>
<dbReference type="InterPro" id="IPR012318">
    <property type="entry name" value="HTH_CRP"/>
</dbReference>
<sequence length="232" mass="26111">MITLTPEQHATLATNSWYNELPLAIQQLLLAHCREKHLHAGAVVHHKGDAPDGLYVLLEGRLRISNVSPQGAEMVLTWLEPGSWFGEISLFDHLPRTHNNVAESDVHLLRIPQHSFEQLLEQEPALYAHFARLLCQRVRLLFSLMDDAGSLSLMGRLALRLCMLTTNLGQRDPHAGLPHTLSLSQDDLAAMLNASRQAVNQRLRELQRRELISLHYGKIVVHDTDGLQQLAC</sequence>
<dbReference type="PANTHER" id="PTHR24567:SF74">
    <property type="entry name" value="HTH-TYPE TRANSCRIPTIONAL REGULATOR ARCR"/>
    <property type="match status" value="1"/>
</dbReference>
<dbReference type="RefSeq" id="WP_229160403.1">
    <property type="nucleotide sequence ID" value="NZ_JAJEWP010000002.1"/>
</dbReference>
<evidence type="ECO:0000259" key="4">
    <source>
        <dbReference type="PROSITE" id="PS50042"/>
    </source>
</evidence>
<gene>
    <name evidence="6" type="ORF">LJ739_10975</name>
</gene>
<evidence type="ECO:0000313" key="7">
    <source>
        <dbReference type="Proteomes" id="UP001520878"/>
    </source>
</evidence>
<comment type="caution">
    <text evidence="6">The sequence shown here is derived from an EMBL/GenBank/DDBJ whole genome shotgun (WGS) entry which is preliminary data.</text>
</comment>
<dbReference type="Gene3D" id="2.60.120.10">
    <property type="entry name" value="Jelly Rolls"/>
    <property type="match status" value="1"/>
</dbReference>
<dbReference type="PROSITE" id="PS50042">
    <property type="entry name" value="CNMP_BINDING_3"/>
    <property type="match status" value="1"/>
</dbReference>
<dbReference type="InterPro" id="IPR036390">
    <property type="entry name" value="WH_DNA-bd_sf"/>
</dbReference>
<dbReference type="InterPro" id="IPR050397">
    <property type="entry name" value="Env_Response_Regulators"/>
</dbReference>
<protein>
    <submittedName>
        <fullName evidence="6">Crp/Fnr family transcriptional regulator</fullName>
    </submittedName>
</protein>